<dbReference type="InterPro" id="IPR009057">
    <property type="entry name" value="Homeodomain-like_sf"/>
</dbReference>
<evidence type="ECO:0000256" key="1">
    <source>
        <dbReference type="ARBA" id="ARBA00023015"/>
    </source>
</evidence>
<dbReference type="AlphaFoldDB" id="A0A916JCV1"/>
<dbReference type="RefSeq" id="WP_215238518.1">
    <property type="nucleotide sequence ID" value="NZ_CAJRAF010000002.1"/>
</dbReference>
<keyword evidence="4" id="KW-0812">Transmembrane</keyword>
<evidence type="ECO:0000313" key="7">
    <source>
        <dbReference type="Proteomes" id="UP000680038"/>
    </source>
</evidence>
<evidence type="ECO:0000256" key="4">
    <source>
        <dbReference type="SAM" id="Phobius"/>
    </source>
</evidence>
<keyword evidence="2" id="KW-0238">DNA-binding</keyword>
<feature type="domain" description="HTH araC/xylS-type" evidence="5">
    <location>
        <begin position="256"/>
        <end position="364"/>
    </location>
</feature>
<feature type="transmembrane region" description="Helical" evidence="4">
    <location>
        <begin position="100"/>
        <end position="120"/>
    </location>
</feature>
<evidence type="ECO:0000256" key="2">
    <source>
        <dbReference type="ARBA" id="ARBA00023125"/>
    </source>
</evidence>
<keyword evidence="1" id="KW-0805">Transcription regulation</keyword>
<protein>
    <recommendedName>
        <fullName evidence="5">HTH araC/xylS-type domain-containing protein</fullName>
    </recommendedName>
</protein>
<keyword evidence="4" id="KW-0472">Membrane</keyword>
<evidence type="ECO:0000259" key="5">
    <source>
        <dbReference type="PROSITE" id="PS01124"/>
    </source>
</evidence>
<dbReference type="GO" id="GO:0003700">
    <property type="term" value="F:DNA-binding transcription factor activity"/>
    <property type="evidence" value="ECO:0007669"/>
    <property type="project" value="InterPro"/>
</dbReference>
<dbReference type="GO" id="GO:0043565">
    <property type="term" value="F:sequence-specific DNA binding"/>
    <property type="evidence" value="ECO:0007669"/>
    <property type="project" value="InterPro"/>
</dbReference>
<dbReference type="Gene3D" id="1.10.10.60">
    <property type="entry name" value="Homeodomain-like"/>
    <property type="match status" value="1"/>
</dbReference>
<dbReference type="Proteomes" id="UP000680038">
    <property type="component" value="Unassembled WGS sequence"/>
</dbReference>
<accession>A0A916JCV1</accession>
<dbReference type="PANTHER" id="PTHR43280">
    <property type="entry name" value="ARAC-FAMILY TRANSCRIPTIONAL REGULATOR"/>
    <property type="match status" value="1"/>
</dbReference>
<feature type="transmembrane region" description="Helical" evidence="4">
    <location>
        <begin position="216"/>
        <end position="233"/>
    </location>
</feature>
<feature type="transmembrane region" description="Helical" evidence="4">
    <location>
        <begin position="6"/>
        <end position="29"/>
    </location>
</feature>
<feature type="transmembrane region" description="Helical" evidence="4">
    <location>
        <begin position="182"/>
        <end position="204"/>
    </location>
</feature>
<dbReference type="InterPro" id="IPR018060">
    <property type="entry name" value="HTH_AraC"/>
</dbReference>
<dbReference type="InterPro" id="IPR018062">
    <property type="entry name" value="HTH_AraC-typ_CS"/>
</dbReference>
<reference evidence="6" key="1">
    <citation type="submission" date="2021-04" db="EMBL/GenBank/DDBJ databases">
        <authorList>
            <person name="Rodrigo-Torres L."/>
            <person name="Arahal R. D."/>
            <person name="Lucena T."/>
        </authorList>
    </citation>
    <scope>NUCLEOTIDE SEQUENCE</scope>
    <source>
        <strain evidence="6">CECT 9275</strain>
    </source>
</reference>
<comment type="caution">
    <text evidence="6">The sequence shown here is derived from an EMBL/GenBank/DDBJ whole genome shotgun (WGS) entry which is preliminary data.</text>
</comment>
<keyword evidence="4" id="KW-1133">Transmembrane helix</keyword>
<feature type="transmembrane region" description="Helical" evidence="4">
    <location>
        <begin position="140"/>
        <end position="161"/>
    </location>
</feature>
<dbReference type="PANTHER" id="PTHR43280:SF29">
    <property type="entry name" value="ARAC-FAMILY TRANSCRIPTIONAL REGULATOR"/>
    <property type="match status" value="1"/>
</dbReference>
<feature type="transmembrane region" description="Helical" evidence="4">
    <location>
        <begin position="36"/>
        <end position="56"/>
    </location>
</feature>
<dbReference type="SMART" id="SM00342">
    <property type="entry name" value="HTH_ARAC"/>
    <property type="match status" value="1"/>
</dbReference>
<evidence type="ECO:0000313" key="6">
    <source>
        <dbReference type="EMBL" id="CAG4997647.1"/>
    </source>
</evidence>
<organism evidence="6 7">
    <name type="scientific">Dyadobacter helix</name>
    <dbReference type="NCBI Taxonomy" id="2822344"/>
    <lineage>
        <taxon>Bacteria</taxon>
        <taxon>Pseudomonadati</taxon>
        <taxon>Bacteroidota</taxon>
        <taxon>Cytophagia</taxon>
        <taxon>Cytophagales</taxon>
        <taxon>Spirosomataceae</taxon>
        <taxon>Dyadobacter</taxon>
    </lineage>
</organism>
<gene>
    <name evidence="6" type="ORF">DYBT9275_01823</name>
</gene>
<name>A0A916JCV1_9BACT</name>
<keyword evidence="7" id="KW-1185">Reference proteome</keyword>
<keyword evidence="3" id="KW-0804">Transcription</keyword>
<evidence type="ECO:0000256" key="3">
    <source>
        <dbReference type="ARBA" id="ARBA00023163"/>
    </source>
</evidence>
<proteinExistence type="predicted"/>
<dbReference type="SUPFAM" id="SSF46689">
    <property type="entry name" value="Homeodomain-like"/>
    <property type="match status" value="1"/>
</dbReference>
<dbReference type="PROSITE" id="PS00041">
    <property type="entry name" value="HTH_ARAC_FAMILY_1"/>
    <property type="match status" value="1"/>
</dbReference>
<dbReference type="EMBL" id="CAJRAF010000002">
    <property type="protein sequence ID" value="CAG4997647.1"/>
    <property type="molecule type" value="Genomic_DNA"/>
</dbReference>
<feature type="transmembrane region" description="Helical" evidence="4">
    <location>
        <begin position="68"/>
        <end position="88"/>
    </location>
</feature>
<sequence>MDNILFDFWDALLLCGIIQGLVLAALLIIRKSWPPYASYFLVATLLIFAFHNILIISRDSNLSDVYPVIENLPINLILGLGPCIYFYVFFSLHSKYPRPLLMAHFIPVTIQFCYYLALTIKADFHPDYPYWKFISQSEQISTLISVCVYTYMSIQMLQVHRQSNLPLVPKAKPGMLSWLKKLLGAYILLWMVWLVYTFLDIFYFNYRLSLRDYFPLYLLVSVLTYAIGIMAYLRPSVSLAETGNKSFTTKDENDTQKHLKLLKDIMVEEKLYLHPDLKLKHVADKTGIPVNLISYVINNKLGQSFNDWINCFRIEEVKKQITSSRLKEVTLLGIAFECGFNSKATFNRVFKHQTGLTPREFLLQATNK</sequence>
<dbReference type="Pfam" id="PF12833">
    <property type="entry name" value="HTH_18"/>
    <property type="match status" value="1"/>
</dbReference>
<dbReference type="PROSITE" id="PS01124">
    <property type="entry name" value="HTH_ARAC_FAMILY_2"/>
    <property type="match status" value="1"/>
</dbReference>